<feature type="domain" description="NACHT" evidence="3">
    <location>
        <begin position="50"/>
        <end position="201"/>
    </location>
</feature>
<dbReference type="SUPFAM" id="SSF52540">
    <property type="entry name" value="P-loop containing nucleoside triphosphate hydrolases"/>
    <property type="match status" value="1"/>
</dbReference>
<dbReference type="Gene3D" id="2.130.10.10">
    <property type="entry name" value="YVTN repeat-like/Quinoprotein amine dehydrogenase"/>
    <property type="match status" value="2"/>
</dbReference>
<dbReference type="EMBL" id="KQ085925">
    <property type="protein sequence ID" value="KLO15722.1"/>
    <property type="molecule type" value="Genomic_DNA"/>
</dbReference>
<dbReference type="PROSITE" id="PS50837">
    <property type="entry name" value="NACHT"/>
    <property type="match status" value="1"/>
</dbReference>
<keyword evidence="2" id="KW-0853">WD repeat</keyword>
<dbReference type="InterPro" id="IPR015943">
    <property type="entry name" value="WD40/YVTN_repeat-like_dom_sf"/>
</dbReference>
<dbReference type="InterPro" id="IPR007111">
    <property type="entry name" value="NACHT_NTPase"/>
</dbReference>
<proteinExistence type="predicted"/>
<reference evidence="4 5" key="1">
    <citation type="submission" date="2015-04" db="EMBL/GenBank/DDBJ databases">
        <title>Complete genome sequence of Schizopora paradoxa KUC8140, a cosmopolitan wood degrader in East Asia.</title>
        <authorList>
            <consortium name="DOE Joint Genome Institute"/>
            <person name="Min B."/>
            <person name="Park H."/>
            <person name="Jang Y."/>
            <person name="Kim J.-J."/>
            <person name="Kim K.H."/>
            <person name="Pangilinan J."/>
            <person name="Lipzen A."/>
            <person name="Riley R."/>
            <person name="Grigoriev I.V."/>
            <person name="Spatafora J.W."/>
            <person name="Choi I.-G."/>
        </authorList>
    </citation>
    <scope>NUCLEOTIDE SEQUENCE [LARGE SCALE GENOMIC DNA]</scope>
    <source>
        <strain evidence="4 5">KUC8140</strain>
    </source>
</reference>
<dbReference type="AlphaFoldDB" id="A0A0H2RVR7"/>
<dbReference type="InterPro" id="IPR056884">
    <property type="entry name" value="NPHP3-like_N"/>
</dbReference>
<dbReference type="Proteomes" id="UP000053477">
    <property type="component" value="Unassembled WGS sequence"/>
</dbReference>
<dbReference type="SUPFAM" id="SSF82171">
    <property type="entry name" value="DPP6 N-terminal domain-like"/>
    <property type="match status" value="1"/>
</dbReference>
<dbReference type="PROSITE" id="PS50082">
    <property type="entry name" value="WD_REPEATS_2"/>
    <property type="match status" value="1"/>
</dbReference>
<evidence type="ECO:0000259" key="3">
    <source>
        <dbReference type="PROSITE" id="PS50837"/>
    </source>
</evidence>
<dbReference type="SMART" id="SM00320">
    <property type="entry name" value="WD40"/>
    <property type="match status" value="4"/>
</dbReference>
<gene>
    <name evidence="4" type="ORF">SCHPADRAFT_246730</name>
</gene>
<accession>A0A0H2RVR7</accession>
<evidence type="ECO:0000313" key="5">
    <source>
        <dbReference type="Proteomes" id="UP000053477"/>
    </source>
</evidence>
<dbReference type="OrthoDB" id="538223at2759"/>
<keyword evidence="5" id="KW-1185">Reference proteome</keyword>
<evidence type="ECO:0000256" key="2">
    <source>
        <dbReference type="PROSITE-ProRule" id="PRU00221"/>
    </source>
</evidence>
<dbReference type="InParanoid" id="A0A0H2RVR7"/>
<dbReference type="InterPro" id="IPR027417">
    <property type="entry name" value="P-loop_NTPase"/>
</dbReference>
<dbReference type="Gene3D" id="3.40.50.300">
    <property type="entry name" value="P-loop containing nucleotide triphosphate hydrolases"/>
    <property type="match status" value="1"/>
</dbReference>
<dbReference type="Pfam" id="PF24883">
    <property type="entry name" value="NPHP3_N"/>
    <property type="match status" value="1"/>
</dbReference>
<sequence>MKELVNSLRRAHSASYDSARTRKFECCFPGTRLAVLEKIKNWMTDREQPNIFWLQGLAGIGKTTIARTVAKWADDNGILGASYFFARDEVDLRDPRLVFTTLAFQMARSDENFLRSVAKAIEDDPDIAHKEIEHQFDNLIEKPLQSKSDSTTSWKIMVLVIDALDECEDHARVEAILNSIVYHITSMRSSIRVFITSRPEAHIRTVFDRDVEHQNVILHDIEDCIVQNDIFTYLSKNLFLIHSRLHLVRPEGWPSFNQLGSLVEKSGSLFIHASIVLRFICNERAANPVKRLETILSVQSGNTTSTNPYVTLDELYLNIFQNAVAEDHDEEDVMRVRNVVGAIMLLQDPLPLASFVEFLQLDKTTVMQTLRHLHSIIIVPSPEHSDEPPRFFHPSLPDFITSAERCTDDRFLVDAPREEAHLAQCCLEIMNRGLSYDLLGIGDECTHEDDVALDYMEELLEQRIAPSLRYAVKYWDKHLLKSRHSDHNSGLLAALDEFAQKHILHWIEAVSLLRANFGFGNSKFSSEVDLKRILGWAIEAGCNDKTTAMLHDIDRLISRDRRMIRDLPLQVYHSFLLFAPQDTSPYRTFVEHHSKGPLCLLSGSDTSSMTMLTLQELGIRVAYSQDGTRLAVGGAYCHGGVDICDPHMPNIYLFNLHHSGDISSVAFSPDDMHLAVACDSGVVLWDLSSRTRVRTLHSNMTEGSKEIVFSPSRRYPTLAVTGRERKAIQIWNSESGELTNTFDFVEEVNSLVFCPDGTEFLVAIGDTIKRRDVDTGQTTEIYQHTTRIEKIATSSSGERVAFIDACGTSFYINEHSTADRLPVNGDVHFVGFSDDENLIIGSSYCTNHENAEKSLDINEWNIKTDKAINLVHHDADTHVDVLLALSPDRKSVLLKYEHKFESLDFINDLRSGARTLRSRRMEHPGCLAFSDDGSLLAVGDLRSGRVDIWDTQAAVYLFTLTSELPGTEALEFSADGRWLVCACHVPNRHFQIITELAIWDMHWHKRCVRESVVGLPDGHKLSLSIDEDDPPLTIYCTPLLEPPYDPDCRWRTMCSELGWSGTFKAHKWWTWNLQKPNDEVRCYGPEAIAAKGLQTKPLLLPDDDFGKSHLGGTHRVTVEKDKHNVYWVSVGSSPSPASPSVRSKKMALNRAQGENVRAAWSGDRCAMACGEAGLLIFEVKDRSQIVMEPMHRVDACDKSWLRNNSDV</sequence>
<dbReference type="Pfam" id="PF00400">
    <property type="entry name" value="WD40"/>
    <property type="match status" value="1"/>
</dbReference>
<dbReference type="PANTHER" id="PTHR10039:SF17">
    <property type="entry name" value="FUNGAL STAND N-TERMINAL GOODBYE DOMAIN-CONTAINING PROTEIN-RELATED"/>
    <property type="match status" value="1"/>
</dbReference>
<dbReference type="STRING" id="27342.A0A0H2RVR7"/>
<dbReference type="PANTHER" id="PTHR10039">
    <property type="entry name" value="AMELOGENIN"/>
    <property type="match status" value="1"/>
</dbReference>
<feature type="repeat" description="WD" evidence="2">
    <location>
        <begin position="655"/>
        <end position="695"/>
    </location>
</feature>
<protein>
    <recommendedName>
        <fullName evidence="3">NACHT domain-containing protein</fullName>
    </recommendedName>
</protein>
<evidence type="ECO:0000256" key="1">
    <source>
        <dbReference type="ARBA" id="ARBA00022737"/>
    </source>
</evidence>
<dbReference type="InterPro" id="IPR001680">
    <property type="entry name" value="WD40_rpt"/>
</dbReference>
<organism evidence="4 5">
    <name type="scientific">Schizopora paradoxa</name>
    <dbReference type="NCBI Taxonomy" id="27342"/>
    <lineage>
        <taxon>Eukaryota</taxon>
        <taxon>Fungi</taxon>
        <taxon>Dikarya</taxon>
        <taxon>Basidiomycota</taxon>
        <taxon>Agaricomycotina</taxon>
        <taxon>Agaricomycetes</taxon>
        <taxon>Hymenochaetales</taxon>
        <taxon>Schizoporaceae</taxon>
        <taxon>Schizopora</taxon>
    </lineage>
</organism>
<evidence type="ECO:0000313" key="4">
    <source>
        <dbReference type="EMBL" id="KLO15722.1"/>
    </source>
</evidence>
<name>A0A0H2RVR7_9AGAM</name>
<keyword evidence="1" id="KW-0677">Repeat</keyword>